<name>V8QT44_9BURK</name>
<proteinExistence type="predicted"/>
<keyword evidence="2" id="KW-0808">Transferase</keyword>
<dbReference type="OrthoDB" id="9794208at2"/>
<dbReference type="PANTHER" id="PTHR12049:SF7">
    <property type="entry name" value="PROTEIN ARGININE METHYLTRANSFERASE NDUFAF7, MITOCHONDRIAL"/>
    <property type="match status" value="1"/>
</dbReference>
<dbReference type="Pfam" id="PF02636">
    <property type="entry name" value="Methyltransf_28"/>
    <property type="match status" value="1"/>
</dbReference>
<sequence length="425" mass="46358">MRANPVAPALPQIQEAAQRYSENARQQLAGLINEAGPQGLPFSRWMHAALYDPLAGYYAGAPLKFGDPSAVAGAALQGDFVTAPQLTPWFGRALARQISPILSSLGTPHILEFGAGSGALAEHLLHALLPDFPDLRYFILDVSPDLAQRQQRRLAPFANHVQWLDSLPQAFEGCVIANEVLDAMPVSLFEWGEDENVYELHVVNRDDKDQDNEALPEDSRHSPLSGADSADDPPASGFEFLRVPASPALDQAVRARMPALPGYRSEINLQAESWVTGMGQWLARGVALLIDYGFPAHEYYHPQRSQGTLMCHLLHHAHSHPLLYPGIQDITAHVDFTAMADAALAGGLEVLGYTSQARFLLNCGLLQMLGELDASDTANYARQIGPVQKLLSEAEMGELFKVLAIGKQVDLDLLGFATGDRRHRL</sequence>
<comment type="caution">
    <text evidence="4">The sequence shown here is derived from an EMBL/GenBank/DDBJ whole genome shotgun (WGS) entry which is preliminary data.</text>
</comment>
<gene>
    <name evidence="4" type="ORF">W822_09915</name>
</gene>
<dbReference type="Proteomes" id="UP000018733">
    <property type="component" value="Unassembled WGS sequence"/>
</dbReference>
<dbReference type="InterPro" id="IPR038375">
    <property type="entry name" value="NDUFAF7_sf"/>
</dbReference>
<evidence type="ECO:0008006" key="6">
    <source>
        <dbReference type="Google" id="ProtNLM"/>
    </source>
</evidence>
<organism evidence="4 5">
    <name type="scientific">Advenella kashmirensis W13003</name>
    <dbReference type="NCBI Taxonomy" id="1424334"/>
    <lineage>
        <taxon>Bacteria</taxon>
        <taxon>Pseudomonadati</taxon>
        <taxon>Pseudomonadota</taxon>
        <taxon>Betaproteobacteria</taxon>
        <taxon>Burkholderiales</taxon>
        <taxon>Alcaligenaceae</taxon>
    </lineage>
</organism>
<protein>
    <recommendedName>
        <fullName evidence="6">Class I SAM-dependent methyltransferase</fullName>
    </recommendedName>
</protein>
<evidence type="ECO:0000256" key="1">
    <source>
        <dbReference type="ARBA" id="ARBA00022603"/>
    </source>
</evidence>
<evidence type="ECO:0000313" key="5">
    <source>
        <dbReference type="Proteomes" id="UP000018733"/>
    </source>
</evidence>
<dbReference type="HOGENOM" id="CLU_024840_1_0_4"/>
<dbReference type="Gene3D" id="3.40.50.12710">
    <property type="match status" value="1"/>
</dbReference>
<evidence type="ECO:0000256" key="2">
    <source>
        <dbReference type="ARBA" id="ARBA00022679"/>
    </source>
</evidence>
<evidence type="ECO:0000256" key="3">
    <source>
        <dbReference type="SAM" id="MobiDB-lite"/>
    </source>
</evidence>
<dbReference type="AlphaFoldDB" id="V8QT44"/>
<evidence type="ECO:0000313" key="4">
    <source>
        <dbReference type="EMBL" id="ETF03111.1"/>
    </source>
</evidence>
<dbReference type="STRING" id="1424334.W822_09915"/>
<keyword evidence="1" id="KW-0489">Methyltransferase</keyword>
<feature type="region of interest" description="Disordered" evidence="3">
    <location>
        <begin position="207"/>
        <end position="237"/>
    </location>
</feature>
<dbReference type="GO" id="GO:0035243">
    <property type="term" value="F:protein-arginine omega-N symmetric methyltransferase activity"/>
    <property type="evidence" value="ECO:0007669"/>
    <property type="project" value="TreeGrafter"/>
</dbReference>
<dbReference type="EMBL" id="AYXT01000009">
    <property type="protein sequence ID" value="ETF03111.1"/>
    <property type="molecule type" value="Genomic_DNA"/>
</dbReference>
<dbReference type="InterPro" id="IPR029063">
    <property type="entry name" value="SAM-dependent_MTases_sf"/>
</dbReference>
<reference evidence="4 5" key="1">
    <citation type="journal article" date="2014" name="Genome Announc.">
        <title>Draft Genome Sequence of Advenella kashmirensis Strain W13003, a Polycyclic Aromatic Hydrocarbon-Degrading Bacterium.</title>
        <authorList>
            <person name="Wang X."/>
            <person name="Jin D."/>
            <person name="Zhou L."/>
            <person name="Wu L."/>
            <person name="An W."/>
            <person name="Zhao L."/>
        </authorList>
    </citation>
    <scope>NUCLEOTIDE SEQUENCE [LARGE SCALE GENOMIC DNA]</scope>
    <source>
        <strain evidence="4 5">W13003</strain>
    </source>
</reference>
<accession>V8QT44</accession>
<dbReference type="eggNOG" id="COG1565">
    <property type="taxonomic scope" value="Bacteria"/>
</dbReference>
<keyword evidence="5" id="KW-1185">Reference proteome</keyword>
<dbReference type="SUPFAM" id="SSF53335">
    <property type="entry name" value="S-adenosyl-L-methionine-dependent methyltransferases"/>
    <property type="match status" value="1"/>
</dbReference>
<dbReference type="InterPro" id="IPR003788">
    <property type="entry name" value="NDUFAF7"/>
</dbReference>
<dbReference type="PATRIC" id="fig|1424334.3.peg.1988"/>
<dbReference type="PANTHER" id="PTHR12049">
    <property type="entry name" value="PROTEIN ARGININE METHYLTRANSFERASE NDUFAF7, MITOCHONDRIAL"/>
    <property type="match status" value="1"/>
</dbReference>
<dbReference type="GO" id="GO:0032259">
    <property type="term" value="P:methylation"/>
    <property type="evidence" value="ECO:0007669"/>
    <property type="project" value="UniProtKB-KW"/>
</dbReference>
<dbReference type="RefSeq" id="WP_024004953.1">
    <property type="nucleotide sequence ID" value="NZ_KI650979.1"/>
</dbReference>